<dbReference type="PANTHER" id="PTHR43334:SF1">
    <property type="entry name" value="3-HYDROXYPROPIONATE--COA LIGASE [ADP-FORMING]"/>
    <property type="match status" value="1"/>
</dbReference>
<dbReference type="RefSeq" id="WP_088918248.1">
    <property type="nucleotide sequence ID" value="NZ_CP018632.1"/>
</dbReference>
<dbReference type="Proteomes" id="UP000250079">
    <property type="component" value="Chromosome"/>
</dbReference>
<gene>
    <name evidence="4" type="ORF">IMCC3135_14530</name>
</gene>
<dbReference type="Gene3D" id="3.30.1490.20">
    <property type="entry name" value="ATP-grasp fold, A domain"/>
    <property type="match status" value="1"/>
</dbReference>
<accession>A0A2Z2NSJ7</accession>
<dbReference type="GO" id="GO:0016874">
    <property type="term" value="F:ligase activity"/>
    <property type="evidence" value="ECO:0007669"/>
    <property type="project" value="UniProtKB-KW"/>
</dbReference>
<dbReference type="GO" id="GO:0005524">
    <property type="term" value="F:ATP binding"/>
    <property type="evidence" value="ECO:0007669"/>
    <property type="project" value="UniProtKB-KW"/>
</dbReference>
<evidence type="ECO:0000256" key="1">
    <source>
        <dbReference type="ARBA" id="ARBA00022598"/>
    </source>
</evidence>
<dbReference type="SUPFAM" id="SSF56059">
    <property type="entry name" value="Glutathione synthetase ATP-binding domain-like"/>
    <property type="match status" value="1"/>
</dbReference>
<dbReference type="PANTHER" id="PTHR43334">
    <property type="entry name" value="ACETATE--COA LIGASE [ADP-FORMING]"/>
    <property type="match status" value="1"/>
</dbReference>
<organism evidence="4 5">
    <name type="scientific">Granulosicoccus antarcticus IMCC3135</name>
    <dbReference type="NCBI Taxonomy" id="1192854"/>
    <lineage>
        <taxon>Bacteria</taxon>
        <taxon>Pseudomonadati</taxon>
        <taxon>Pseudomonadota</taxon>
        <taxon>Gammaproteobacteria</taxon>
        <taxon>Chromatiales</taxon>
        <taxon>Granulosicoccaceae</taxon>
        <taxon>Granulosicoccus</taxon>
    </lineage>
</organism>
<evidence type="ECO:0000313" key="4">
    <source>
        <dbReference type="EMBL" id="ASJ72991.1"/>
    </source>
</evidence>
<keyword evidence="3" id="KW-0067">ATP-binding</keyword>
<reference evidence="4 5" key="1">
    <citation type="submission" date="2016-12" db="EMBL/GenBank/DDBJ databases">
        <authorList>
            <person name="Song W.-J."/>
            <person name="Kurnit D.M."/>
        </authorList>
    </citation>
    <scope>NUCLEOTIDE SEQUENCE [LARGE SCALE GENOMIC DNA]</scope>
    <source>
        <strain evidence="4 5">IMCC3135</strain>
    </source>
</reference>
<dbReference type="KEGG" id="gai:IMCC3135_14530"/>
<keyword evidence="1" id="KW-0436">Ligase</keyword>
<evidence type="ECO:0000313" key="5">
    <source>
        <dbReference type="Proteomes" id="UP000250079"/>
    </source>
</evidence>
<dbReference type="EMBL" id="CP018632">
    <property type="protein sequence ID" value="ASJ72991.1"/>
    <property type="molecule type" value="Genomic_DNA"/>
</dbReference>
<dbReference type="Gene3D" id="3.30.470.20">
    <property type="entry name" value="ATP-grasp fold, B domain"/>
    <property type="match status" value="1"/>
</dbReference>
<dbReference type="OrthoDB" id="9807426at2"/>
<evidence type="ECO:0000256" key="2">
    <source>
        <dbReference type="ARBA" id="ARBA00022741"/>
    </source>
</evidence>
<dbReference type="AlphaFoldDB" id="A0A2Z2NSJ7"/>
<keyword evidence="2" id="KW-0547">Nucleotide-binding</keyword>
<evidence type="ECO:0000256" key="3">
    <source>
        <dbReference type="ARBA" id="ARBA00022840"/>
    </source>
</evidence>
<protein>
    <recommendedName>
        <fullName evidence="6">ATP-grasp domain-containing protein</fullName>
    </recommendedName>
</protein>
<proteinExistence type="predicted"/>
<keyword evidence="5" id="KW-1185">Reference proteome</keyword>
<dbReference type="InterPro" id="IPR013815">
    <property type="entry name" value="ATP_grasp_subdomain_1"/>
</dbReference>
<dbReference type="InterPro" id="IPR051538">
    <property type="entry name" value="Acyl-CoA_Synth/Transferase"/>
</dbReference>
<name>A0A2Z2NSJ7_9GAMM</name>
<dbReference type="Pfam" id="PF13549">
    <property type="entry name" value="ATP-grasp_5"/>
    <property type="match status" value="1"/>
</dbReference>
<evidence type="ECO:0008006" key="6">
    <source>
        <dbReference type="Google" id="ProtNLM"/>
    </source>
</evidence>
<sequence>MPLQAGHLSKALLRNAGVSVPEFVVGSTVETLAGNAHALTPPLAMKGLGFLHKSEAGAVRLNLASLNEQTEMAGANGYLAEEMVTDGVAELLVGLRRVKPYGLVIVLGSGGTAAELLSDTVTLIAPVTAAEVQTSLRKLQLWPLLDGFRGRPCADVTSAVTTVMQLQQLALEHEDLIDIEINPLILRTHGAVAVDAVIRTIAGTGTW</sequence>